<dbReference type="Pfam" id="PF00825">
    <property type="entry name" value="Ribonuclease_P"/>
    <property type="match status" value="1"/>
</dbReference>
<reference evidence="8" key="1">
    <citation type="submission" date="2016-09" db="EMBL/GenBank/DDBJ databases">
        <authorList>
            <person name="Jeantristanb JTB J.-T."/>
            <person name="Ricardo R."/>
        </authorList>
    </citation>
    <scope>NUCLEOTIDE SEQUENCE [LARGE SCALE GENOMIC DNA]</scope>
</reference>
<evidence type="ECO:0000256" key="6">
    <source>
        <dbReference type="SAM" id="MobiDB-lite"/>
    </source>
</evidence>
<gene>
    <name evidence="7" type="ORF">BQ2448_4156</name>
</gene>
<dbReference type="AlphaFoldDB" id="A0A238FIK0"/>
<dbReference type="Gene3D" id="3.30.230.10">
    <property type="match status" value="1"/>
</dbReference>
<sequence length="297" mass="33780">MDMFFPLAVYDLCPTSSILLWTYQTFLGQLSQPILDWSVIVIINLPLLPPLRDINPPTSTSTTSHPTLFSPHLSDLPQSYSSPLSLLFPPSNVPKQAYTPPSRAWSLRCFPAQPNPNPRHPDAERAPSFSHRHLSPPLLHLVPSISNQLPKEHPLYTHLVVPRRNKTIDPYKVQLTIMASKKGVHPLAVVRNRCRRRFKEAVRLVVTREAQGAEVDDGGKEMVVKVDEENVQGPRRWLIPGYTYIVNLTLQVYKQPLSTMVNEIREGLLQVKSRTNEKAYRDMIDAIHVPEEDEDPK</sequence>
<keyword evidence="2" id="KW-0540">Nuclease</keyword>
<evidence type="ECO:0000256" key="4">
    <source>
        <dbReference type="ARBA" id="ARBA00022801"/>
    </source>
</evidence>
<dbReference type="InterPro" id="IPR014721">
    <property type="entry name" value="Ribsml_uS5_D2-typ_fold_subgr"/>
</dbReference>
<keyword evidence="4" id="KW-0378">Hydrolase</keyword>
<dbReference type="InterPro" id="IPR000100">
    <property type="entry name" value="RNase_P"/>
</dbReference>
<accession>A0A238FIK0</accession>
<dbReference type="STRING" id="269621.A0A238FIK0"/>
<keyword evidence="8" id="KW-1185">Reference proteome</keyword>
<proteinExistence type="predicted"/>
<dbReference type="Proteomes" id="UP000198372">
    <property type="component" value="Unassembled WGS sequence"/>
</dbReference>
<keyword evidence="5" id="KW-0694">RNA-binding</keyword>
<keyword evidence="3" id="KW-0255">Endonuclease</keyword>
<dbReference type="GO" id="GO:0008033">
    <property type="term" value="P:tRNA processing"/>
    <property type="evidence" value="ECO:0007669"/>
    <property type="project" value="UniProtKB-KW"/>
</dbReference>
<evidence type="ECO:0000256" key="5">
    <source>
        <dbReference type="ARBA" id="ARBA00022884"/>
    </source>
</evidence>
<feature type="region of interest" description="Disordered" evidence="6">
    <location>
        <begin position="109"/>
        <end position="130"/>
    </location>
</feature>
<dbReference type="GO" id="GO:0000049">
    <property type="term" value="F:tRNA binding"/>
    <property type="evidence" value="ECO:0007669"/>
    <property type="project" value="InterPro"/>
</dbReference>
<dbReference type="GO" id="GO:0004526">
    <property type="term" value="F:ribonuclease P activity"/>
    <property type="evidence" value="ECO:0007669"/>
    <property type="project" value="InterPro"/>
</dbReference>
<evidence type="ECO:0000256" key="3">
    <source>
        <dbReference type="ARBA" id="ARBA00022759"/>
    </source>
</evidence>
<dbReference type="SUPFAM" id="SSF54211">
    <property type="entry name" value="Ribosomal protein S5 domain 2-like"/>
    <property type="match status" value="1"/>
</dbReference>
<name>A0A238FIK0_9BASI</name>
<dbReference type="InterPro" id="IPR020568">
    <property type="entry name" value="Ribosomal_Su5_D2-typ_SF"/>
</dbReference>
<evidence type="ECO:0000256" key="2">
    <source>
        <dbReference type="ARBA" id="ARBA00022722"/>
    </source>
</evidence>
<evidence type="ECO:0000256" key="1">
    <source>
        <dbReference type="ARBA" id="ARBA00022694"/>
    </source>
</evidence>
<keyword evidence="1" id="KW-0819">tRNA processing</keyword>
<protein>
    <submittedName>
        <fullName evidence="7">BQ2448_4156 protein</fullName>
    </submittedName>
</protein>
<evidence type="ECO:0000313" key="7">
    <source>
        <dbReference type="EMBL" id="SCV72619.1"/>
    </source>
</evidence>
<dbReference type="OrthoDB" id="2537143at2759"/>
<dbReference type="EMBL" id="FMSP01000009">
    <property type="protein sequence ID" value="SCV72619.1"/>
    <property type="molecule type" value="Genomic_DNA"/>
</dbReference>
<organism evidence="7 8">
    <name type="scientific">Microbotryum intermedium</name>
    <dbReference type="NCBI Taxonomy" id="269621"/>
    <lineage>
        <taxon>Eukaryota</taxon>
        <taxon>Fungi</taxon>
        <taxon>Dikarya</taxon>
        <taxon>Basidiomycota</taxon>
        <taxon>Pucciniomycotina</taxon>
        <taxon>Microbotryomycetes</taxon>
        <taxon>Microbotryales</taxon>
        <taxon>Microbotryaceae</taxon>
        <taxon>Microbotryum</taxon>
    </lineage>
</organism>
<evidence type="ECO:0000313" key="8">
    <source>
        <dbReference type="Proteomes" id="UP000198372"/>
    </source>
</evidence>